<sequence length="105" mass="10532">MSACAPAVTPVTTPVVKDVGALQGSTVDLQVGQMLDINTGSLAVDSYTGVVADPAVAEFVQGHVDSTATFNPGVNALAVGTTQIVLSNSNGGIQNVTFTVKVSAR</sequence>
<accession>A0A5J5J6E9</accession>
<dbReference type="OrthoDB" id="5114036at2"/>
<evidence type="ECO:0000313" key="1">
    <source>
        <dbReference type="EMBL" id="KAA9111660.1"/>
    </source>
</evidence>
<protein>
    <submittedName>
        <fullName evidence="1">Uncharacterized protein</fullName>
    </submittedName>
</protein>
<reference evidence="2" key="1">
    <citation type="submission" date="2019-09" db="EMBL/GenBank/DDBJ databases">
        <title>Mumia zhuanghuii sp. nov. isolated from the intestinal contents of plateau pika (Ochotona curzoniae) in the Qinghai-Tibet plateau of China.</title>
        <authorList>
            <person name="Tian Z."/>
        </authorList>
    </citation>
    <scope>NUCLEOTIDE SEQUENCE [LARGE SCALE GENOMIC DNA]</scope>
    <source>
        <strain evidence="2">JCM 30598</strain>
    </source>
</reference>
<comment type="caution">
    <text evidence="1">The sequence shown here is derived from an EMBL/GenBank/DDBJ whole genome shotgun (WGS) entry which is preliminary data.</text>
</comment>
<organism evidence="1 2">
    <name type="scientific">Microbacterium rhizomatis</name>
    <dbReference type="NCBI Taxonomy" id="1631477"/>
    <lineage>
        <taxon>Bacteria</taxon>
        <taxon>Bacillati</taxon>
        <taxon>Actinomycetota</taxon>
        <taxon>Actinomycetes</taxon>
        <taxon>Micrococcales</taxon>
        <taxon>Microbacteriaceae</taxon>
        <taxon>Microbacterium</taxon>
    </lineage>
</organism>
<dbReference type="EMBL" id="VYSA01000001">
    <property type="protein sequence ID" value="KAA9111660.1"/>
    <property type="molecule type" value="Genomic_DNA"/>
</dbReference>
<dbReference type="Proteomes" id="UP000325827">
    <property type="component" value="Unassembled WGS sequence"/>
</dbReference>
<gene>
    <name evidence="1" type="ORF">F6B43_04455</name>
</gene>
<proteinExistence type="predicted"/>
<name>A0A5J5J6E9_9MICO</name>
<dbReference type="AlphaFoldDB" id="A0A5J5J6E9"/>
<evidence type="ECO:0000313" key="2">
    <source>
        <dbReference type="Proteomes" id="UP000325827"/>
    </source>
</evidence>
<keyword evidence="2" id="KW-1185">Reference proteome</keyword>